<evidence type="ECO:0000313" key="1">
    <source>
        <dbReference type="EMBL" id="MBK0419967.1"/>
    </source>
</evidence>
<protein>
    <submittedName>
        <fullName evidence="1">Uncharacterized protein</fullName>
    </submittedName>
</protein>
<sequence length="170" mass="18078">MPTAAAPSPRRREEIAAQPLRAAGRAGVGLPAQRPLAGAARPAPATHGAITLRGPAAGIPDPHPALVTRLAVQALEVVDGTRSIAGLSGWISQEVAEHLIRMRTLHAERRTVYGDGRRTAPTPGRVAMGRPRVTAVEAAVVMHTSARSFAVAIRMEYVRRRWRATCIAVL</sequence>
<accession>A0A934QAY3</accession>
<dbReference type="EMBL" id="JAEHOH010000019">
    <property type="protein sequence ID" value="MBK0419967.1"/>
    <property type="molecule type" value="Genomic_DNA"/>
</dbReference>
<organism evidence="1 2">
    <name type="scientific">Leucobacter chromiisoli</name>
    <dbReference type="NCBI Taxonomy" id="2796471"/>
    <lineage>
        <taxon>Bacteria</taxon>
        <taxon>Bacillati</taxon>
        <taxon>Actinomycetota</taxon>
        <taxon>Actinomycetes</taxon>
        <taxon>Micrococcales</taxon>
        <taxon>Microbacteriaceae</taxon>
        <taxon>Leucobacter</taxon>
    </lineage>
</organism>
<proteinExistence type="predicted"/>
<dbReference type="InterPro" id="IPR045596">
    <property type="entry name" value="DUF6459"/>
</dbReference>
<dbReference type="Pfam" id="PF20060">
    <property type="entry name" value="DUF6459"/>
    <property type="match status" value="1"/>
</dbReference>
<keyword evidence="2" id="KW-1185">Reference proteome</keyword>
<evidence type="ECO:0000313" key="2">
    <source>
        <dbReference type="Proteomes" id="UP000608530"/>
    </source>
</evidence>
<gene>
    <name evidence="1" type="ORF">JD276_13095</name>
</gene>
<dbReference type="AlphaFoldDB" id="A0A934QAY3"/>
<name>A0A934QAY3_9MICO</name>
<comment type="caution">
    <text evidence="1">The sequence shown here is derived from an EMBL/GenBank/DDBJ whole genome shotgun (WGS) entry which is preliminary data.</text>
</comment>
<dbReference type="RefSeq" id="WP_200116096.1">
    <property type="nucleotide sequence ID" value="NZ_JAEHOH010000019.1"/>
</dbReference>
<reference evidence="1" key="1">
    <citation type="submission" date="2020-12" db="EMBL/GenBank/DDBJ databases">
        <title>Leucobacter sp. CAS1, isolated from Chromium sludge.</title>
        <authorList>
            <person name="Xu Z."/>
        </authorList>
    </citation>
    <scope>NUCLEOTIDE SEQUENCE</scope>
    <source>
        <strain evidence="1">CSA1</strain>
    </source>
</reference>
<dbReference type="Proteomes" id="UP000608530">
    <property type="component" value="Unassembled WGS sequence"/>
</dbReference>